<accession>A0A543NIP3</accession>
<reference evidence="1 2" key="1">
    <citation type="submission" date="2019-06" db="EMBL/GenBank/DDBJ databases">
        <title>Sequencing the genomes of 1000 actinobacteria strains.</title>
        <authorList>
            <person name="Klenk H.-P."/>
        </authorList>
    </citation>
    <scope>NUCLEOTIDE SEQUENCE [LARGE SCALE GENOMIC DNA]</scope>
    <source>
        <strain evidence="1 2">DSM 45015</strain>
    </source>
</reference>
<dbReference type="Pfam" id="PF00702">
    <property type="entry name" value="Hydrolase"/>
    <property type="match status" value="1"/>
</dbReference>
<keyword evidence="2" id="KW-1185">Reference proteome</keyword>
<dbReference type="AlphaFoldDB" id="A0A543NIP3"/>
<dbReference type="GO" id="GO:0050308">
    <property type="term" value="F:sugar-phosphatase activity"/>
    <property type="evidence" value="ECO:0007669"/>
    <property type="project" value="TreeGrafter"/>
</dbReference>
<dbReference type="SFLD" id="SFLDG01129">
    <property type="entry name" value="C1.5:_HAD__Beta-PGM__Phosphata"/>
    <property type="match status" value="1"/>
</dbReference>
<gene>
    <name evidence="1" type="ORF">FHX37_1629</name>
</gene>
<dbReference type="NCBIfam" id="TIGR01509">
    <property type="entry name" value="HAD-SF-IA-v3"/>
    <property type="match status" value="1"/>
</dbReference>
<dbReference type="InterPro" id="IPR023214">
    <property type="entry name" value="HAD_sf"/>
</dbReference>
<dbReference type="PANTHER" id="PTHR43481:SF4">
    <property type="entry name" value="GLYCEROL-1-PHOSPHATE PHOSPHOHYDROLASE 1-RELATED"/>
    <property type="match status" value="1"/>
</dbReference>
<dbReference type="Gene3D" id="3.40.50.1000">
    <property type="entry name" value="HAD superfamily/HAD-like"/>
    <property type="match status" value="1"/>
</dbReference>
<dbReference type="SFLD" id="SFLDS00003">
    <property type="entry name" value="Haloacid_Dehalogenase"/>
    <property type="match status" value="1"/>
</dbReference>
<organism evidence="1 2">
    <name type="scientific">Haloactinospora alba</name>
    <dbReference type="NCBI Taxonomy" id="405555"/>
    <lineage>
        <taxon>Bacteria</taxon>
        <taxon>Bacillati</taxon>
        <taxon>Actinomycetota</taxon>
        <taxon>Actinomycetes</taxon>
        <taxon>Streptosporangiales</taxon>
        <taxon>Nocardiopsidaceae</taxon>
        <taxon>Haloactinospora</taxon>
    </lineage>
</organism>
<dbReference type="EMBL" id="VFQC01000001">
    <property type="protein sequence ID" value="TQN31709.1"/>
    <property type="molecule type" value="Genomic_DNA"/>
</dbReference>
<dbReference type="InterPro" id="IPR036412">
    <property type="entry name" value="HAD-like_sf"/>
</dbReference>
<evidence type="ECO:0000313" key="1">
    <source>
        <dbReference type="EMBL" id="TQN31709.1"/>
    </source>
</evidence>
<dbReference type="Gene3D" id="1.10.150.240">
    <property type="entry name" value="Putative phosphatase, domain 2"/>
    <property type="match status" value="1"/>
</dbReference>
<dbReference type="PANTHER" id="PTHR43481">
    <property type="entry name" value="FRUCTOSE-1-PHOSPHATE PHOSPHATASE"/>
    <property type="match status" value="1"/>
</dbReference>
<sequence length="238" mass="24548">MGGVTRTRPAGRPPACLDSVPVIADVEGVLFDMDGTLVDSGPVVEECWAAWASEYAIADERLASVLGHGIPARQIVEQLVPSGEVADAVARIEQLEIDRASGLMVLPGAEEVLASVPQDRWAIVTSCTRPLAEARLKAVGMHPPALVTADDVQRGKPDPAPFVRGAAMLGVDPRRCAVFEDAPAGIAAGNAAGAATVAVATTSDAAELRAVADMVVPDLSWLSVREEAGGQLRVAACG</sequence>
<name>A0A543NIP3_9ACTN</name>
<dbReference type="FunFam" id="3.40.50.1000:FF:000162">
    <property type="entry name" value="HAD-like protein"/>
    <property type="match status" value="1"/>
</dbReference>
<comment type="caution">
    <text evidence="1">The sequence shown here is derived from an EMBL/GenBank/DDBJ whole genome shotgun (WGS) entry which is preliminary data.</text>
</comment>
<proteinExistence type="predicted"/>
<evidence type="ECO:0000313" key="2">
    <source>
        <dbReference type="Proteomes" id="UP000317422"/>
    </source>
</evidence>
<dbReference type="InterPro" id="IPR023198">
    <property type="entry name" value="PGP-like_dom2"/>
</dbReference>
<dbReference type="Proteomes" id="UP000317422">
    <property type="component" value="Unassembled WGS sequence"/>
</dbReference>
<protein>
    <submittedName>
        <fullName evidence="1">Sugar-phosphatase</fullName>
    </submittedName>
</protein>
<dbReference type="InterPro" id="IPR006439">
    <property type="entry name" value="HAD-SF_hydro_IA"/>
</dbReference>
<dbReference type="InterPro" id="IPR051806">
    <property type="entry name" value="HAD-like_SPP"/>
</dbReference>
<dbReference type="SUPFAM" id="SSF56784">
    <property type="entry name" value="HAD-like"/>
    <property type="match status" value="1"/>
</dbReference>